<accession>A0A142EJ76</accession>
<dbReference type="GO" id="GO:0098797">
    <property type="term" value="C:plasma membrane protein complex"/>
    <property type="evidence" value="ECO:0007669"/>
    <property type="project" value="TreeGrafter"/>
</dbReference>
<name>A0A142EJ76_9BACT</name>
<dbReference type="AlphaFoldDB" id="A0A142EJ76"/>
<evidence type="ECO:0000313" key="10">
    <source>
        <dbReference type="EMBL" id="AMQ55181.1"/>
    </source>
</evidence>
<dbReference type="STRING" id="1727163.AO498_02150"/>
<feature type="transmembrane region" description="Helical" evidence="7">
    <location>
        <begin position="374"/>
        <end position="393"/>
    </location>
</feature>
<comment type="similarity">
    <text evidence="2">Belongs to the ABC-4 integral membrane protein family. LolC/E subfamily.</text>
</comment>
<sequence length="408" mass="45036">MEITSFIAGRYFRSKKKRNFITVLSIISIIGVAVSTAALVAVMSVFNGLEDLIRSLFASFDAELKIEAVQGKSFEVSPDWIVKIQSVEGVEIVTEVIEDNALLDYRGNQMVGRIKGVSENFLDQGRFSKGYFWGDTTLGTAERPGAIIGRGVGFLLSINLDEINSVVRVYYPKAPRSAASLDPNQLYASASVEPRAFFSVEQQFDNQYLIVPLDFAKGLLNYGNRRTALEVKVSDNASIGSVQESLKEVLGDQFSVKNADEQHATLIRTVKLEKFFVFLTLTFILAIASFNIFFSLSMLAIEKKKDIAILKSMGARDQMVRMIFLKQGGMIAFSGAIIGLILGFALVWAQDQFGLVSLGISSAVVDAYPVRLDYLDLVWIAVSVITITLFASWRPAWIASKVNPITEI</sequence>
<keyword evidence="4 7" id="KW-0812">Transmembrane</keyword>
<dbReference type="Proteomes" id="UP000073816">
    <property type="component" value="Chromosome"/>
</dbReference>
<comment type="subcellular location">
    <subcellularLocation>
        <location evidence="1">Cell membrane</location>
        <topology evidence="1">Multi-pass membrane protein</topology>
    </subcellularLocation>
</comment>
<dbReference type="Pfam" id="PF02687">
    <property type="entry name" value="FtsX"/>
    <property type="match status" value="1"/>
</dbReference>
<evidence type="ECO:0000256" key="6">
    <source>
        <dbReference type="ARBA" id="ARBA00023136"/>
    </source>
</evidence>
<dbReference type="PANTHER" id="PTHR30489">
    <property type="entry name" value="LIPOPROTEIN-RELEASING SYSTEM TRANSMEMBRANE PROTEIN LOLE"/>
    <property type="match status" value="1"/>
</dbReference>
<feature type="domain" description="MacB-like periplasmic core" evidence="9">
    <location>
        <begin position="25"/>
        <end position="248"/>
    </location>
</feature>
<evidence type="ECO:0000256" key="4">
    <source>
        <dbReference type="ARBA" id="ARBA00022692"/>
    </source>
</evidence>
<evidence type="ECO:0008006" key="12">
    <source>
        <dbReference type="Google" id="ProtNLM"/>
    </source>
</evidence>
<feature type="transmembrane region" description="Helical" evidence="7">
    <location>
        <begin position="20"/>
        <end position="46"/>
    </location>
</feature>
<keyword evidence="11" id="KW-1185">Reference proteome</keyword>
<keyword evidence="6 7" id="KW-0472">Membrane</keyword>
<feature type="transmembrane region" description="Helical" evidence="7">
    <location>
        <begin position="322"/>
        <end position="349"/>
    </location>
</feature>
<keyword evidence="3" id="KW-1003">Cell membrane</keyword>
<evidence type="ECO:0000313" key="11">
    <source>
        <dbReference type="Proteomes" id="UP000073816"/>
    </source>
</evidence>
<dbReference type="InterPro" id="IPR003838">
    <property type="entry name" value="ABC3_permease_C"/>
</dbReference>
<dbReference type="GO" id="GO:0044874">
    <property type="term" value="P:lipoprotein localization to outer membrane"/>
    <property type="evidence" value="ECO:0007669"/>
    <property type="project" value="TreeGrafter"/>
</dbReference>
<gene>
    <name evidence="10" type="ORF">AO498_02150</name>
</gene>
<evidence type="ECO:0000259" key="9">
    <source>
        <dbReference type="Pfam" id="PF12704"/>
    </source>
</evidence>
<organism evidence="10 11">
    <name type="scientific">Algoriphagus sanaruensis</name>
    <dbReference type="NCBI Taxonomy" id="1727163"/>
    <lineage>
        <taxon>Bacteria</taxon>
        <taxon>Pseudomonadati</taxon>
        <taxon>Bacteroidota</taxon>
        <taxon>Cytophagia</taxon>
        <taxon>Cytophagales</taxon>
        <taxon>Cyclobacteriaceae</taxon>
        <taxon>Algoriphagus</taxon>
    </lineage>
</organism>
<evidence type="ECO:0000256" key="7">
    <source>
        <dbReference type="SAM" id="Phobius"/>
    </source>
</evidence>
<dbReference type="KEGG" id="alm:AO498_02150"/>
<reference evidence="10 11" key="2">
    <citation type="journal article" date="2016" name="Genome Announc.">
        <title>Complete Genome Sequence of Algoriphagus sp. Strain M8-2, Isolated from a Brackish Lake.</title>
        <authorList>
            <person name="Muraguchi Y."/>
            <person name="Kushimoto K."/>
            <person name="Ohtsubo Y."/>
            <person name="Suzuki T."/>
            <person name="Dohra H."/>
            <person name="Kimbara K."/>
            <person name="Shintani M."/>
        </authorList>
    </citation>
    <scope>NUCLEOTIDE SEQUENCE [LARGE SCALE GENOMIC DNA]</scope>
    <source>
        <strain evidence="10 11">M8-2</strain>
    </source>
</reference>
<dbReference type="Pfam" id="PF12704">
    <property type="entry name" value="MacB_PCD"/>
    <property type="match status" value="1"/>
</dbReference>
<protein>
    <recommendedName>
        <fullName evidence="12">ABC transporter permease</fullName>
    </recommendedName>
</protein>
<evidence type="ECO:0000256" key="2">
    <source>
        <dbReference type="ARBA" id="ARBA00005236"/>
    </source>
</evidence>
<dbReference type="InterPro" id="IPR051447">
    <property type="entry name" value="Lipoprotein-release_system"/>
</dbReference>
<evidence type="ECO:0000256" key="1">
    <source>
        <dbReference type="ARBA" id="ARBA00004651"/>
    </source>
</evidence>
<keyword evidence="5 7" id="KW-1133">Transmembrane helix</keyword>
<feature type="transmembrane region" description="Helical" evidence="7">
    <location>
        <begin position="275"/>
        <end position="301"/>
    </location>
</feature>
<evidence type="ECO:0000256" key="3">
    <source>
        <dbReference type="ARBA" id="ARBA00022475"/>
    </source>
</evidence>
<dbReference type="EMBL" id="CP012836">
    <property type="protein sequence ID" value="AMQ55181.1"/>
    <property type="molecule type" value="Genomic_DNA"/>
</dbReference>
<feature type="domain" description="ABC3 transporter permease C-terminal" evidence="8">
    <location>
        <begin position="280"/>
        <end position="404"/>
    </location>
</feature>
<dbReference type="PATRIC" id="fig|1727163.4.peg.453"/>
<evidence type="ECO:0000256" key="5">
    <source>
        <dbReference type="ARBA" id="ARBA00022989"/>
    </source>
</evidence>
<reference evidence="11" key="1">
    <citation type="submission" date="2015-09" db="EMBL/GenBank/DDBJ databases">
        <title>Complete sequence of Algoriphagus sp. M8-2.</title>
        <authorList>
            <person name="Shintani M."/>
        </authorList>
    </citation>
    <scope>NUCLEOTIDE SEQUENCE [LARGE SCALE GENOMIC DNA]</scope>
    <source>
        <strain evidence="11">M8-2</strain>
    </source>
</reference>
<dbReference type="InterPro" id="IPR025857">
    <property type="entry name" value="MacB_PCD"/>
</dbReference>
<evidence type="ECO:0000259" key="8">
    <source>
        <dbReference type="Pfam" id="PF02687"/>
    </source>
</evidence>
<dbReference type="RefSeq" id="WP_067543143.1">
    <property type="nucleotide sequence ID" value="NZ_CP012836.1"/>
</dbReference>
<dbReference type="PANTHER" id="PTHR30489:SF0">
    <property type="entry name" value="LIPOPROTEIN-RELEASING SYSTEM TRANSMEMBRANE PROTEIN LOLE"/>
    <property type="match status" value="1"/>
</dbReference>
<proteinExistence type="inferred from homology"/>